<feature type="binding site" evidence="19">
    <location>
        <position position="157"/>
    </location>
    <ligand>
        <name>a divalent metal cation</name>
        <dbReference type="ChEBI" id="CHEBI:60240"/>
        <label>1</label>
        <note>catalytic</note>
    </ligand>
</feature>
<comment type="caution">
    <text evidence="22">The sequence shown here is derived from an EMBL/GenBank/DDBJ whole genome shotgun (WGS) entry which is preliminary data.</text>
</comment>
<dbReference type="GO" id="GO:0046872">
    <property type="term" value="F:metal ion binding"/>
    <property type="evidence" value="ECO:0007669"/>
    <property type="project" value="UniProtKB-KW"/>
</dbReference>
<keyword evidence="9 20" id="KW-0378">Hydrolase</keyword>
<dbReference type="NCBIfam" id="NF004316">
    <property type="entry name" value="PRK05711.1"/>
    <property type="match status" value="1"/>
</dbReference>
<comment type="catalytic activity">
    <reaction evidence="16 20">
        <text>DNA(n) + a 2'-deoxyribonucleoside 5'-triphosphate = DNA(n+1) + diphosphate</text>
        <dbReference type="Rhea" id="RHEA:22508"/>
        <dbReference type="Rhea" id="RHEA-COMP:17339"/>
        <dbReference type="Rhea" id="RHEA-COMP:17340"/>
        <dbReference type="ChEBI" id="CHEBI:33019"/>
        <dbReference type="ChEBI" id="CHEBI:61560"/>
        <dbReference type="ChEBI" id="CHEBI:173112"/>
        <dbReference type="EC" id="2.7.7.7"/>
    </reaction>
</comment>
<protein>
    <recommendedName>
        <fullName evidence="3 20">DNA polymerase III subunit epsilon</fullName>
        <ecNumber evidence="2 20">2.7.7.7</ecNumber>
    </recommendedName>
</protein>
<evidence type="ECO:0000256" key="20">
    <source>
        <dbReference type="RuleBase" id="RU364087"/>
    </source>
</evidence>
<feature type="binding site" evidence="18">
    <location>
        <position position="8"/>
    </location>
    <ligand>
        <name>substrate</name>
    </ligand>
</feature>
<keyword evidence="11 19" id="KW-0460">Magnesium</keyword>
<feature type="binding site" evidence="18">
    <location>
        <position position="157"/>
    </location>
    <ligand>
        <name>substrate</name>
    </ligand>
</feature>
<evidence type="ECO:0000313" key="23">
    <source>
        <dbReference type="Proteomes" id="UP000033616"/>
    </source>
</evidence>
<evidence type="ECO:0000313" key="22">
    <source>
        <dbReference type="EMBL" id="KJV55791.1"/>
    </source>
</evidence>
<evidence type="ECO:0000259" key="21">
    <source>
        <dbReference type="SMART" id="SM00479"/>
    </source>
</evidence>
<dbReference type="SUPFAM" id="SSF53098">
    <property type="entry name" value="Ribonuclease H-like"/>
    <property type="match status" value="1"/>
</dbReference>
<dbReference type="EC" id="2.7.7.7" evidence="2 20"/>
<keyword evidence="13 19" id="KW-0464">Manganese</keyword>
<evidence type="ECO:0000256" key="4">
    <source>
        <dbReference type="ARBA" id="ARBA00022679"/>
    </source>
</evidence>
<feature type="binding site" evidence="18">
    <location>
        <position position="10"/>
    </location>
    <ligand>
        <name>substrate</name>
    </ligand>
</feature>
<evidence type="ECO:0000256" key="11">
    <source>
        <dbReference type="ARBA" id="ARBA00022842"/>
    </source>
</evidence>
<evidence type="ECO:0000256" key="8">
    <source>
        <dbReference type="ARBA" id="ARBA00022723"/>
    </source>
</evidence>
<dbReference type="GO" id="GO:0045004">
    <property type="term" value="P:DNA replication proofreading"/>
    <property type="evidence" value="ECO:0007669"/>
    <property type="project" value="TreeGrafter"/>
</dbReference>
<dbReference type="OrthoDB" id="9804290at2"/>
<name>A0A0F3MJG1_9RICK</name>
<dbReference type="NCBIfam" id="TIGR00573">
    <property type="entry name" value="dnaq"/>
    <property type="match status" value="1"/>
</dbReference>
<dbReference type="InterPro" id="IPR012337">
    <property type="entry name" value="RNaseH-like_sf"/>
</dbReference>
<keyword evidence="6 20" id="KW-0235">DNA replication</keyword>
<dbReference type="EMBL" id="LANP01000017">
    <property type="protein sequence ID" value="KJV55791.1"/>
    <property type="molecule type" value="Genomic_DNA"/>
</dbReference>
<evidence type="ECO:0000256" key="13">
    <source>
        <dbReference type="ARBA" id="ARBA00023211"/>
    </source>
</evidence>
<dbReference type="GO" id="GO:0005829">
    <property type="term" value="C:cytosol"/>
    <property type="evidence" value="ECO:0007669"/>
    <property type="project" value="TreeGrafter"/>
</dbReference>
<dbReference type="AlphaFoldDB" id="A0A0F3MJG1"/>
<keyword evidence="8 19" id="KW-0479">Metal-binding</keyword>
<evidence type="ECO:0000256" key="5">
    <source>
        <dbReference type="ARBA" id="ARBA00022695"/>
    </source>
</evidence>
<feature type="domain" description="Exonuclease" evidence="21">
    <location>
        <begin position="3"/>
        <end position="174"/>
    </location>
</feature>
<comment type="cofactor">
    <cofactor evidence="1 20">
        <name>Mn(2+)</name>
        <dbReference type="ChEBI" id="CHEBI:29035"/>
    </cofactor>
</comment>
<keyword evidence="4 20" id="KW-0808">Transferase</keyword>
<dbReference type="CDD" id="cd06131">
    <property type="entry name" value="DNA_pol_III_epsilon_Ecoli_like"/>
    <property type="match status" value="1"/>
</dbReference>
<feature type="binding site" evidence="19">
    <location>
        <position position="8"/>
    </location>
    <ligand>
        <name>a divalent metal cation</name>
        <dbReference type="ChEBI" id="CHEBI:60240"/>
        <label>1</label>
        <note>catalytic</note>
    </ligand>
</feature>
<feature type="active site" description="Proton acceptor" evidence="17">
    <location>
        <position position="152"/>
    </location>
</feature>
<keyword evidence="12 20" id="KW-0239">DNA-directed DNA polymerase</keyword>
<dbReference type="NCBIfam" id="TIGR01406">
    <property type="entry name" value="dnaQ_proteo"/>
    <property type="match status" value="1"/>
</dbReference>
<dbReference type="PANTHER" id="PTHR30231">
    <property type="entry name" value="DNA POLYMERASE III SUBUNIT EPSILON"/>
    <property type="match status" value="1"/>
</dbReference>
<organism evidence="22 23">
    <name type="scientific">Orientia chuto str. Dubai</name>
    <dbReference type="NCBI Taxonomy" id="1359168"/>
    <lineage>
        <taxon>Bacteria</taxon>
        <taxon>Pseudomonadati</taxon>
        <taxon>Pseudomonadota</taxon>
        <taxon>Alphaproteobacteria</taxon>
        <taxon>Rickettsiales</taxon>
        <taxon>Rickettsiaceae</taxon>
        <taxon>Rickettsieae</taxon>
        <taxon>Orientia</taxon>
    </lineage>
</organism>
<keyword evidence="7 20" id="KW-0540">Nuclease</keyword>
<dbReference type="GO" id="GO:0008408">
    <property type="term" value="F:3'-5' exonuclease activity"/>
    <property type="evidence" value="ECO:0007669"/>
    <property type="project" value="TreeGrafter"/>
</dbReference>
<dbReference type="PANTHER" id="PTHR30231:SF41">
    <property type="entry name" value="DNA POLYMERASE III SUBUNIT EPSILON"/>
    <property type="match status" value="1"/>
</dbReference>
<evidence type="ECO:0000256" key="16">
    <source>
        <dbReference type="ARBA" id="ARBA00049244"/>
    </source>
</evidence>
<evidence type="ECO:0000256" key="7">
    <source>
        <dbReference type="ARBA" id="ARBA00022722"/>
    </source>
</evidence>
<evidence type="ECO:0000256" key="3">
    <source>
        <dbReference type="ARBA" id="ARBA00020352"/>
    </source>
</evidence>
<accession>A0A0F3MJG1</accession>
<proteinExistence type="predicted"/>
<reference evidence="22 23" key="1">
    <citation type="submission" date="2015-02" db="EMBL/GenBank/DDBJ databases">
        <title>Genome Sequencing of Rickettsiales.</title>
        <authorList>
            <person name="Daugherty S.C."/>
            <person name="Su Q."/>
            <person name="Abolude K."/>
            <person name="Beier-Sexton M."/>
            <person name="Carlyon J.A."/>
            <person name="Carter R."/>
            <person name="Day N.P."/>
            <person name="Dumler S.J."/>
            <person name="Dyachenko V."/>
            <person name="Godinez A."/>
            <person name="Kurtti T.J."/>
            <person name="Lichay M."/>
            <person name="Mullins K.E."/>
            <person name="Ott S."/>
            <person name="Pappas-Brown V."/>
            <person name="Paris D.H."/>
            <person name="Patel P."/>
            <person name="Richards A.L."/>
            <person name="Sadzewicz L."/>
            <person name="Sears K."/>
            <person name="Seidman D."/>
            <person name="Sengamalay N."/>
            <person name="Stenos J."/>
            <person name="Tallon L.J."/>
            <person name="Vincent G."/>
            <person name="Fraser C.M."/>
            <person name="Munderloh U."/>
            <person name="Dunning-Hotopp J.C."/>
        </authorList>
    </citation>
    <scope>NUCLEOTIDE SEQUENCE [LARGE SCALE GENOMIC DNA]</scope>
    <source>
        <strain evidence="22 23">Fuller</strain>
    </source>
</reference>
<dbReference type="Pfam" id="PF00929">
    <property type="entry name" value="RNase_T"/>
    <property type="match status" value="1"/>
</dbReference>
<sequence length="225" mass="25892">MQRKIVLDTETSGLDYKQGHRVIEIGAVELDSNYIETHNIFHCYINPERDISKEAYKVHGLSRTFLSDKPKFQEIADKFLQFIDGAQLIIHNASFDIHFLNAELFKIRKSAIPNTCVIDTLILARKRFPKERVNLDALCYKFNIDTSDRNYHGALKDAKLLALVYNRMMLGMQAALLDDSKKEVIISNRSTSIKNTAIVQPTRDEIRQHQQLLSKISAHLVKNLH</sequence>
<dbReference type="InterPro" id="IPR006309">
    <property type="entry name" value="DnaQ_proteo"/>
</dbReference>
<evidence type="ECO:0000256" key="10">
    <source>
        <dbReference type="ARBA" id="ARBA00022839"/>
    </source>
</evidence>
<evidence type="ECO:0000256" key="19">
    <source>
        <dbReference type="PIRSR" id="PIRSR606309-3"/>
    </source>
</evidence>
<comment type="cofactor">
    <cofactor evidence="19">
        <name>Mg(2+)</name>
        <dbReference type="ChEBI" id="CHEBI:18420"/>
    </cofactor>
    <cofactor evidence="19">
        <name>Mn(2+)</name>
        <dbReference type="ChEBI" id="CHEBI:29035"/>
    </cofactor>
    <text evidence="19">Binds 2 divalent metal cations. Magnesium or manganese.</text>
</comment>
<dbReference type="InterPro" id="IPR013520">
    <property type="entry name" value="Ribonucl_H"/>
</dbReference>
<keyword evidence="5 20" id="KW-0548">Nucleotidyltransferase</keyword>
<evidence type="ECO:0000256" key="12">
    <source>
        <dbReference type="ARBA" id="ARBA00022932"/>
    </source>
</evidence>
<dbReference type="InterPro" id="IPR036397">
    <property type="entry name" value="RNaseH_sf"/>
</dbReference>
<dbReference type="GO" id="GO:0003677">
    <property type="term" value="F:DNA binding"/>
    <property type="evidence" value="ECO:0007669"/>
    <property type="project" value="InterPro"/>
</dbReference>
<dbReference type="SMART" id="SM00479">
    <property type="entry name" value="EXOIII"/>
    <property type="match status" value="1"/>
</dbReference>
<dbReference type="RefSeq" id="WP_052694631.1">
    <property type="nucleotide sequence ID" value="NZ_LANP01000017.1"/>
</dbReference>
<evidence type="ECO:0000256" key="14">
    <source>
        <dbReference type="ARBA" id="ARBA00025483"/>
    </source>
</evidence>
<evidence type="ECO:0000256" key="6">
    <source>
        <dbReference type="ARBA" id="ARBA00022705"/>
    </source>
</evidence>
<evidence type="ECO:0000256" key="2">
    <source>
        <dbReference type="ARBA" id="ARBA00012417"/>
    </source>
</evidence>
<dbReference type="InterPro" id="IPR006054">
    <property type="entry name" value="DnaQ"/>
</dbReference>
<feature type="binding site" evidence="18">
    <location>
        <position position="54"/>
    </location>
    <ligand>
        <name>substrate</name>
    </ligand>
</feature>
<dbReference type="STRING" id="1359168.OCHUTO_0709"/>
<dbReference type="FunFam" id="3.30.420.10:FF:000012">
    <property type="entry name" value="DNA polymerase III subunit epsilon"/>
    <property type="match status" value="1"/>
</dbReference>
<dbReference type="Gene3D" id="3.30.420.10">
    <property type="entry name" value="Ribonuclease H-like superfamily/Ribonuclease H"/>
    <property type="match status" value="1"/>
</dbReference>
<gene>
    <name evidence="20 22" type="primary">dnaQ</name>
    <name evidence="22" type="ORF">OCHUTO_0709</name>
</gene>
<evidence type="ECO:0000256" key="17">
    <source>
        <dbReference type="PIRSR" id="PIRSR606309-1"/>
    </source>
</evidence>
<evidence type="ECO:0000256" key="15">
    <source>
        <dbReference type="ARBA" id="ARBA00026073"/>
    </source>
</evidence>
<feature type="binding site" evidence="18">
    <location>
        <position position="59"/>
    </location>
    <ligand>
        <name>substrate</name>
    </ligand>
</feature>
<evidence type="ECO:0000256" key="18">
    <source>
        <dbReference type="PIRSR" id="PIRSR606309-2"/>
    </source>
</evidence>
<dbReference type="PATRIC" id="fig|1359168.3.peg.327"/>
<feature type="binding site" evidence="19">
    <location>
        <position position="10"/>
    </location>
    <ligand>
        <name>a divalent metal cation</name>
        <dbReference type="ChEBI" id="CHEBI:60240"/>
        <label>1</label>
        <note>catalytic</note>
    </ligand>
</feature>
<keyword evidence="10 20" id="KW-0269">Exonuclease</keyword>
<keyword evidence="23" id="KW-1185">Reference proteome</keyword>
<comment type="subunit">
    <text evidence="15 20">DNA polymerase III contains a core (composed of alpha, epsilon and theta chains) that associates with a tau subunit. This core dimerizes to form the POLIII' complex. PolIII' associates with the gamma complex (composed of gamma, delta, delta', psi and chi chains) and with the beta chain to form the complete DNA polymerase III complex.</text>
</comment>
<dbReference type="Proteomes" id="UP000033616">
    <property type="component" value="Unassembled WGS sequence"/>
</dbReference>
<evidence type="ECO:0000256" key="1">
    <source>
        <dbReference type="ARBA" id="ARBA00001936"/>
    </source>
</evidence>
<comment type="function">
    <text evidence="14 20">DNA polymerase III is a complex, multichain enzyme responsible for most of the replicative synthesis in bacteria. The epsilon subunit contain the editing function and is a proofreading 3'-5' exonuclease.</text>
</comment>
<evidence type="ECO:0000256" key="9">
    <source>
        <dbReference type="ARBA" id="ARBA00022801"/>
    </source>
</evidence>
<dbReference type="GO" id="GO:0003887">
    <property type="term" value="F:DNA-directed DNA polymerase activity"/>
    <property type="evidence" value="ECO:0007669"/>
    <property type="project" value="UniProtKB-KW"/>
</dbReference>